<protein>
    <submittedName>
        <fullName evidence="4">Nucleotidyltransferase family protein</fullName>
    </submittedName>
</protein>
<dbReference type="AlphaFoldDB" id="A0A929RVV2"/>
<accession>A0A929RVV2</accession>
<dbReference type="PANTHER" id="PTHR43584">
    <property type="entry name" value="NUCLEOTIDYL TRANSFERASE"/>
    <property type="match status" value="1"/>
</dbReference>
<dbReference type="RefSeq" id="WP_303763479.1">
    <property type="nucleotide sequence ID" value="NZ_JABZGR010000008.1"/>
</dbReference>
<proteinExistence type="predicted"/>
<organism evidence="4 5">
    <name type="scientific">Alloprevotella tannerae</name>
    <dbReference type="NCBI Taxonomy" id="76122"/>
    <lineage>
        <taxon>Bacteria</taxon>
        <taxon>Pseudomonadati</taxon>
        <taxon>Bacteroidota</taxon>
        <taxon>Bacteroidia</taxon>
        <taxon>Bacteroidales</taxon>
        <taxon>Prevotellaceae</taxon>
        <taxon>Alloprevotella</taxon>
    </lineage>
</organism>
<dbReference type="EMBL" id="JABZGR010000008">
    <property type="protein sequence ID" value="MBF0970205.1"/>
    <property type="molecule type" value="Genomic_DNA"/>
</dbReference>
<feature type="domain" description="Nucleotidyl transferase" evidence="3">
    <location>
        <begin position="3"/>
        <end position="131"/>
    </location>
</feature>
<keyword evidence="2" id="KW-0548">Nucleotidyltransferase</keyword>
<dbReference type="PANTHER" id="PTHR43584:SF8">
    <property type="entry name" value="N-ACETYLMURAMATE ALPHA-1-PHOSPHATE URIDYLYLTRANSFERASE"/>
    <property type="match status" value="1"/>
</dbReference>
<evidence type="ECO:0000256" key="2">
    <source>
        <dbReference type="ARBA" id="ARBA00022695"/>
    </source>
</evidence>
<keyword evidence="1" id="KW-0808">Transferase</keyword>
<comment type="caution">
    <text evidence="4">The sequence shown here is derived from an EMBL/GenBank/DDBJ whole genome shotgun (WGS) entry which is preliminary data.</text>
</comment>
<dbReference type="InterPro" id="IPR029044">
    <property type="entry name" value="Nucleotide-diphossugar_trans"/>
</dbReference>
<dbReference type="Pfam" id="PF00483">
    <property type="entry name" value="NTP_transferase"/>
    <property type="match status" value="1"/>
</dbReference>
<evidence type="ECO:0000256" key="1">
    <source>
        <dbReference type="ARBA" id="ARBA00022679"/>
    </source>
</evidence>
<dbReference type="SUPFAM" id="SSF53448">
    <property type="entry name" value="Nucleotide-diphospho-sugar transferases"/>
    <property type="match status" value="1"/>
</dbReference>
<dbReference type="InterPro" id="IPR050065">
    <property type="entry name" value="GlmU-like"/>
</dbReference>
<evidence type="ECO:0000313" key="4">
    <source>
        <dbReference type="EMBL" id="MBF0970205.1"/>
    </source>
</evidence>
<dbReference type="Proteomes" id="UP000704068">
    <property type="component" value="Unassembled WGS sequence"/>
</dbReference>
<evidence type="ECO:0000259" key="3">
    <source>
        <dbReference type="Pfam" id="PF00483"/>
    </source>
</evidence>
<sequence>MRAMLFAAGKGTRLRPITDRLPKALVPVAGKPLLAIIIERLRNAGVEEIVINIHHFGEQILDYLSNNDFGVNISVSDERESLLDTGGGLKKAVPLFSSSNEPILLHNVDILSNADIALFYEKSSTQAATLLVSSRKTSRYLLFDENNCLRAWQNVMTGEVRTPYADIDLGHLRPYAFSGIHCFSPSLFPFMEIFADRFSLIDFYLQVCDKVDVKCEVKPDLRMLDVGKIDTLERAEEFLQNL</sequence>
<gene>
    <name evidence="4" type="ORF">HXK21_04090</name>
</gene>
<name>A0A929RVV2_9BACT</name>
<reference evidence="4" key="1">
    <citation type="submission" date="2020-04" db="EMBL/GenBank/DDBJ databases">
        <title>Deep metagenomics examines the oral microbiome during advanced dental caries in children, revealing novel taxa and co-occurrences with host molecules.</title>
        <authorList>
            <person name="Baker J.L."/>
            <person name="Morton J.T."/>
            <person name="Dinis M."/>
            <person name="Alvarez R."/>
            <person name="Tran N.C."/>
            <person name="Knight R."/>
            <person name="Edlund A."/>
        </authorList>
    </citation>
    <scope>NUCLEOTIDE SEQUENCE</scope>
    <source>
        <strain evidence="4">JCVI_34_bin.1</strain>
    </source>
</reference>
<dbReference type="Gene3D" id="3.90.550.10">
    <property type="entry name" value="Spore Coat Polysaccharide Biosynthesis Protein SpsA, Chain A"/>
    <property type="match status" value="1"/>
</dbReference>
<dbReference type="InterPro" id="IPR005835">
    <property type="entry name" value="NTP_transferase_dom"/>
</dbReference>
<dbReference type="CDD" id="cd06422">
    <property type="entry name" value="NTP_transferase_like_1"/>
    <property type="match status" value="1"/>
</dbReference>
<evidence type="ECO:0000313" key="5">
    <source>
        <dbReference type="Proteomes" id="UP000704068"/>
    </source>
</evidence>
<dbReference type="GO" id="GO:0016779">
    <property type="term" value="F:nucleotidyltransferase activity"/>
    <property type="evidence" value="ECO:0007669"/>
    <property type="project" value="UniProtKB-KW"/>
</dbReference>